<dbReference type="Proteomes" id="UP000057609">
    <property type="component" value="Chromosome"/>
</dbReference>
<accession>A0A0B5B8P8</accession>
<sequence length="407" mass="45122">MLKRALMTIFESWRRIVCICAVVLVGILVSTAHFHFYGHLEGLYALRDKNGAIVLTDDLILGDEDQVVFAFPVERVLGFFRGGVGHASGIAHLDTEWFRFDGSGYVRSYMADGTYYLMCFSRFIDSAGLETKGLFVGGGLPFDLNGDQRVTMNETGMAYYNGKEWLHTWCNVNESIASGQHPEAPIAPSTWRFLGSSVTMKTDEELVLTSNHEVDIDGTPFRVERIASFKAGARHTTLAITIRNIGRNPAGYYYVYGDEPWVGDYGTSTGNVGWIQDRLIKYETAISPLNYGWAGYFDYGNEAAGESHNQSGTANFIEWQDGLRPDLVYFSNKIGTFAEEKDRVPLASPNNRVIMLQWGPRMLVPGQSETIIISVGMADANPVTGFPVKPDTSGTLHLLIPYLKSGV</sequence>
<dbReference type="HOGENOM" id="CLU_673973_0_0_7"/>
<evidence type="ECO:0000313" key="1">
    <source>
        <dbReference type="EMBL" id="AJE02917.1"/>
    </source>
</evidence>
<protein>
    <submittedName>
        <fullName evidence="1">Uncharacterized protein</fullName>
    </submittedName>
</protein>
<reference evidence="1 2" key="1">
    <citation type="journal article" date="2015" name="Genome Announc.">
        <title>Complete Genome of Geobacter pickeringii G13T, a Metal-Reducing Isolate from Sedimentary Kaolin Deposits.</title>
        <authorList>
            <person name="Badalamenti J.P."/>
            <person name="Bond D.R."/>
        </authorList>
    </citation>
    <scope>NUCLEOTIDE SEQUENCE [LARGE SCALE GENOMIC DNA]</scope>
    <source>
        <strain evidence="1 2">G13</strain>
    </source>
</reference>
<dbReference type="EMBL" id="CP009788">
    <property type="protein sequence ID" value="AJE02917.1"/>
    <property type="molecule type" value="Genomic_DNA"/>
</dbReference>
<dbReference type="OrthoDB" id="5391217at2"/>
<keyword evidence="2" id="KW-1185">Reference proteome</keyword>
<gene>
    <name evidence="1" type="ORF">GPICK_05630</name>
</gene>
<evidence type="ECO:0000313" key="2">
    <source>
        <dbReference type="Proteomes" id="UP000057609"/>
    </source>
</evidence>
<dbReference type="KEGG" id="gpi:GPICK_05630"/>
<name>A0A0B5B8P8_9BACT</name>
<dbReference type="AlphaFoldDB" id="A0A0B5B8P8"/>
<proteinExistence type="predicted"/>
<organism evidence="1 2">
    <name type="scientific">Geobacter pickeringii</name>
    <dbReference type="NCBI Taxonomy" id="345632"/>
    <lineage>
        <taxon>Bacteria</taxon>
        <taxon>Pseudomonadati</taxon>
        <taxon>Thermodesulfobacteriota</taxon>
        <taxon>Desulfuromonadia</taxon>
        <taxon>Geobacterales</taxon>
        <taxon>Geobacteraceae</taxon>
        <taxon>Geobacter</taxon>
    </lineage>
</organism>